<feature type="binding site" evidence="6">
    <location>
        <position position="153"/>
    </location>
    <ligand>
        <name>Mg(2+)</name>
        <dbReference type="ChEBI" id="CHEBI:18420"/>
        <label>1</label>
    </ligand>
</feature>
<dbReference type="PANTHER" id="PTHR43250:SF2">
    <property type="entry name" value="EXODEOXYRIBONUCLEASE III"/>
    <property type="match status" value="1"/>
</dbReference>
<feature type="binding site" evidence="6">
    <location>
        <position position="254"/>
    </location>
    <ligand>
        <name>Mg(2+)</name>
        <dbReference type="ChEBI" id="CHEBI:18420"/>
        <label>1</label>
    </ligand>
</feature>
<dbReference type="EC" id="3.1.11.2" evidence="9"/>
<dbReference type="GO" id="GO:0006281">
    <property type="term" value="P:DNA repair"/>
    <property type="evidence" value="ECO:0007669"/>
    <property type="project" value="InterPro"/>
</dbReference>
<dbReference type="InterPro" id="IPR005135">
    <property type="entry name" value="Endo/exonuclease/phosphatase"/>
</dbReference>
<evidence type="ECO:0000256" key="3">
    <source>
        <dbReference type="ARBA" id="ARBA00022801"/>
    </source>
</evidence>
<keyword evidence="10" id="KW-1185">Reference proteome</keyword>
<dbReference type="EMBL" id="JAAQPH010000018">
    <property type="protein sequence ID" value="NIA71000.1"/>
    <property type="molecule type" value="Genomic_DNA"/>
</dbReference>
<dbReference type="Proteomes" id="UP000761264">
    <property type="component" value="Unassembled WGS sequence"/>
</dbReference>
<dbReference type="GO" id="GO:0008311">
    <property type="term" value="F:double-stranded DNA 3'-5' DNA exonuclease activity"/>
    <property type="evidence" value="ECO:0007669"/>
    <property type="project" value="UniProtKB-EC"/>
</dbReference>
<dbReference type="Gene3D" id="3.60.10.10">
    <property type="entry name" value="Endonuclease/exonuclease/phosphatase"/>
    <property type="match status" value="1"/>
</dbReference>
<proteinExistence type="inferred from homology"/>
<dbReference type="AlphaFoldDB" id="A0A967F0U3"/>
<evidence type="ECO:0000313" key="9">
    <source>
        <dbReference type="EMBL" id="NIA71000.1"/>
    </source>
</evidence>
<gene>
    <name evidence="9" type="primary">xth</name>
    <name evidence="9" type="ORF">HBA54_20580</name>
</gene>
<feature type="binding site" evidence="6">
    <location>
        <position position="9"/>
    </location>
    <ligand>
        <name>Mg(2+)</name>
        <dbReference type="ChEBI" id="CHEBI:18420"/>
        <label>1</label>
    </ligand>
</feature>
<feature type="site" description="Important for catalytic activity" evidence="7">
    <location>
        <position position="225"/>
    </location>
</feature>
<feature type="active site" description="Proton donor/acceptor" evidence="5">
    <location>
        <position position="151"/>
    </location>
</feature>
<keyword evidence="3 9" id="KW-0378">Hydrolase</keyword>
<dbReference type="SUPFAM" id="SSF56219">
    <property type="entry name" value="DNase I-like"/>
    <property type="match status" value="1"/>
</dbReference>
<feature type="active site" description="Proton acceptor" evidence="5">
    <location>
        <position position="255"/>
    </location>
</feature>
<evidence type="ECO:0000256" key="5">
    <source>
        <dbReference type="PIRSR" id="PIRSR604808-1"/>
    </source>
</evidence>
<feature type="domain" description="Endonuclease/exonuclease/phosphatase" evidence="8">
    <location>
        <begin position="6"/>
        <end position="255"/>
    </location>
</feature>
<evidence type="ECO:0000313" key="10">
    <source>
        <dbReference type="Proteomes" id="UP000761264"/>
    </source>
</evidence>
<name>A0A967F0U3_9PROT</name>
<accession>A0A967F0U3</accession>
<dbReference type="InterPro" id="IPR004808">
    <property type="entry name" value="AP_endonuc_1"/>
</dbReference>
<feature type="binding site" evidence="6">
    <location>
        <position position="36"/>
    </location>
    <ligand>
        <name>Mg(2+)</name>
        <dbReference type="ChEBI" id="CHEBI:18420"/>
        <label>1</label>
    </ligand>
</feature>
<comment type="similarity">
    <text evidence="1">Belongs to the DNA repair enzymes AP/ExoA family.</text>
</comment>
<evidence type="ECO:0000256" key="2">
    <source>
        <dbReference type="ARBA" id="ARBA00022723"/>
    </source>
</evidence>
<keyword evidence="2 6" id="KW-0479">Metal-binding</keyword>
<dbReference type="NCBIfam" id="TIGR00195">
    <property type="entry name" value="exoDNase_III"/>
    <property type="match status" value="1"/>
</dbReference>
<comment type="cofactor">
    <cofactor evidence="6">
        <name>Mg(2+)</name>
        <dbReference type="ChEBI" id="CHEBI:18420"/>
    </cofactor>
    <cofactor evidence="6">
        <name>Mn(2+)</name>
        <dbReference type="ChEBI" id="CHEBI:29035"/>
    </cofactor>
    <text evidence="6">Probably binds two magnesium or manganese ions per subunit.</text>
</comment>
<feature type="binding site" evidence="6">
    <location>
        <position position="255"/>
    </location>
    <ligand>
        <name>Mg(2+)</name>
        <dbReference type="ChEBI" id="CHEBI:18420"/>
        <label>1</label>
    </ligand>
</feature>
<reference evidence="9" key="1">
    <citation type="submission" date="2020-03" db="EMBL/GenBank/DDBJ databases">
        <title>Genome of Pelagibius litoralis DSM 21314T.</title>
        <authorList>
            <person name="Wang G."/>
        </authorList>
    </citation>
    <scope>NUCLEOTIDE SEQUENCE</scope>
    <source>
        <strain evidence="9">DSM 21314</strain>
    </source>
</reference>
<keyword evidence="4 6" id="KW-0460">Magnesium</keyword>
<comment type="caution">
    <text evidence="9">The sequence shown here is derived from an EMBL/GenBank/DDBJ whole genome shotgun (WGS) entry which is preliminary data.</text>
</comment>
<dbReference type="RefSeq" id="WP_167228185.1">
    <property type="nucleotide sequence ID" value="NZ_JAAQPH010000018.1"/>
</dbReference>
<dbReference type="PANTHER" id="PTHR43250">
    <property type="entry name" value="EXODEOXYRIBONUCLEASE III"/>
    <property type="match status" value="1"/>
</dbReference>
<dbReference type="PROSITE" id="PS51435">
    <property type="entry name" value="AP_NUCLEASE_F1_4"/>
    <property type="match status" value="1"/>
</dbReference>
<feature type="site" description="Transition state stabilizer" evidence="7">
    <location>
        <position position="153"/>
    </location>
</feature>
<dbReference type="PROSITE" id="PS00726">
    <property type="entry name" value="AP_NUCLEASE_F1_1"/>
    <property type="match status" value="1"/>
</dbReference>
<feature type="active site" evidence="5">
    <location>
        <position position="106"/>
    </location>
</feature>
<dbReference type="NCBIfam" id="TIGR00633">
    <property type="entry name" value="xth"/>
    <property type="match status" value="1"/>
</dbReference>
<protein>
    <submittedName>
        <fullName evidence="9">Exodeoxyribonuclease III</fullName>
        <ecNumber evidence="9">3.1.11.2</ecNumber>
    </submittedName>
</protein>
<dbReference type="InterPro" id="IPR020847">
    <property type="entry name" value="AP_endonuclease_F1_BS"/>
</dbReference>
<dbReference type="GO" id="GO:0004519">
    <property type="term" value="F:endonuclease activity"/>
    <property type="evidence" value="ECO:0007669"/>
    <property type="project" value="InterPro"/>
</dbReference>
<evidence type="ECO:0000256" key="4">
    <source>
        <dbReference type="ARBA" id="ARBA00022842"/>
    </source>
</evidence>
<evidence type="ECO:0000256" key="1">
    <source>
        <dbReference type="ARBA" id="ARBA00007092"/>
    </source>
</evidence>
<evidence type="ECO:0000259" key="8">
    <source>
        <dbReference type="Pfam" id="PF03372"/>
    </source>
</evidence>
<organism evidence="9 10">
    <name type="scientific">Pelagibius litoralis</name>
    <dbReference type="NCBI Taxonomy" id="374515"/>
    <lineage>
        <taxon>Bacteria</taxon>
        <taxon>Pseudomonadati</taxon>
        <taxon>Pseudomonadota</taxon>
        <taxon>Alphaproteobacteria</taxon>
        <taxon>Rhodospirillales</taxon>
        <taxon>Rhodovibrionaceae</taxon>
        <taxon>Pelagibius</taxon>
    </lineage>
</organism>
<sequence>MPLRIATWNVNSLRQRIDHLARFAKDHEPDVICLQEIKMTTESFPAEALAEIGYPHAQVHGQKGYNGVAIISRRRFTKPDRRVWCGRDDCRHVAVNVGGVELHNFYVPAGGDIPDPERNDKFAHKLQFLTEMAKWARKDKLAERKAVLVGDLNVAPLENDVWNHKRLRRNVGHTPVEAEHMAKLWAAGGLIDAPRHFIPEPEQLFTWWGYRFPQAFAKNYGWRLDHVLVTEALRKSMKKLTIARETRTWEKPSDHVPVVLDLK</sequence>
<dbReference type="Pfam" id="PF03372">
    <property type="entry name" value="Exo_endo_phos"/>
    <property type="match status" value="1"/>
</dbReference>
<dbReference type="InterPro" id="IPR036691">
    <property type="entry name" value="Endo/exonu/phosph_ase_sf"/>
</dbReference>
<dbReference type="InterPro" id="IPR037493">
    <property type="entry name" value="ExoIII-like"/>
</dbReference>
<feature type="binding site" evidence="6">
    <location>
        <position position="151"/>
    </location>
    <ligand>
        <name>Mg(2+)</name>
        <dbReference type="ChEBI" id="CHEBI:18420"/>
        <label>1</label>
    </ligand>
</feature>
<feature type="site" description="Interaction with DNA substrate" evidence="7">
    <location>
        <position position="255"/>
    </location>
</feature>
<keyword evidence="6" id="KW-0464">Manganese</keyword>
<dbReference type="GO" id="GO:0046872">
    <property type="term" value="F:metal ion binding"/>
    <property type="evidence" value="ECO:0007669"/>
    <property type="project" value="UniProtKB-KW"/>
</dbReference>
<dbReference type="CDD" id="cd09086">
    <property type="entry name" value="ExoIII-like_AP-endo"/>
    <property type="match status" value="1"/>
</dbReference>
<evidence type="ECO:0000256" key="7">
    <source>
        <dbReference type="PIRSR" id="PIRSR604808-3"/>
    </source>
</evidence>
<evidence type="ECO:0000256" key="6">
    <source>
        <dbReference type="PIRSR" id="PIRSR604808-2"/>
    </source>
</evidence>
<dbReference type="GO" id="GO:0003677">
    <property type="term" value="F:DNA binding"/>
    <property type="evidence" value="ECO:0007669"/>
    <property type="project" value="InterPro"/>
</dbReference>